<sequence>MGLFDSLGNFFLKRFYGNTESLENQVKLRWMPIDDGTYSDMARDCDPYKIAWRVGGGWFESWFQGLEQRTGQSLGRRLAHAAVEHEEHMMNFRGFDAPSGRKPSSWTGTIHDWNSRGLGRFKLLDDGDETRILVDRPASGPICSGLVAAAWERATGERHRFLWSESAGEGLVITLTPDDTQVPEPKPCRPTWKDQEIGVDLDNESNDEMWVDLRVESSGHWSIMNERKMFLHRDLILRFEDYCIPYLDGIHEGRDEDYAWEGLDDKRSAWWTAAADSARERFVAEGHHVLVRDPSDWTSMARRHLSYHGLGGIESIKQTDDYGGVSLGFSSVFHPAIASGVLLGCWERAYGRNGRASVSFENGRARLGLRSSREIAA</sequence>
<evidence type="ECO:0000313" key="1">
    <source>
        <dbReference type="EMBL" id="SVA81489.1"/>
    </source>
</evidence>
<reference evidence="1" key="1">
    <citation type="submission" date="2018-05" db="EMBL/GenBank/DDBJ databases">
        <authorList>
            <person name="Lanie J.A."/>
            <person name="Ng W.-L."/>
            <person name="Kazmierczak K.M."/>
            <person name="Andrzejewski T.M."/>
            <person name="Davidsen T.M."/>
            <person name="Wayne K.J."/>
            <person name="Tettelin H."/>
            <person name="Glass J.I."/>
            <person name="Rusch D."/>
            <person name="Podicherti R."/>
            <person name="Tsui H.-C.T."/>
            <person name="Winkler M.E."/>
        </authorList>
    </citation>
    <scope>NUCLEOTIDE SEQUENCE</scope>
</reference>
<organism evidence="1">
    <name type="scientific">marine metagenome</name>
    <dbReference type="NCBI Taxonomy" id="408172"/>
    <lineage>
        <taxon>unclassified sequences</taxon>
        <taxon>metagenomes</taxon>
        <taxon>ecological metagenomes</taxon>
    </lineage>
</organism>
<gene>
    <name evidence="1" type="ORF">METZ01_LOCUS134343</name>
</gene>
<dbReference type="AlphaFoldDB" id="A0A381YX06"/>
<proteinExistence type="predicted"/>
<accession>A0A381YX06</accession>
<name>A0A381YX06_9ZZZZ</name>
<protein>
    <submittedName>
        <fullName evidence="1">Uncharacterized protein</fullName>
    </submittedName>
</protein>
<dbReference type="EMBL" id="UINC01019265">
    <property type="protein sequence ID" value="SVA81489.1"/>
    <property type="molecule type" value="Genomic_DNA"/>
</dbReference>